<dbReference type="InterPro" id="IPR036590">
    <property type="entry name" value="SRAP-like"/>
</dbReference>
<dbReference type="EMBL" id="BMAO01014260">
    <property type="protein sequence ID" value="GFQ93883.1"/>
    <property type="molecule type" value="Genomic_DNA"/>
</dbReference>
<dbReference type="InterPro" id="IPR003738">
    <property type="entry name" value="SRAP"/>
</dbReference>
<organism evidence="12 13">
    <name type="scientific">Trichonephila clavata</name>
    <name type="common">Joro spider</name>
    <name type="synonym">Nephila clavata</name>
    <dbReference type="NCBI Taxonomy" id="2740835"/>
    <lineage>
        <taxon>Eukaryota</taxon>
        <taxon>Metazoa</taxon>
        <taxon>Ecdysozoa</taxon>
        <taxon>Arthropoda</taxon>
        <taxon>Chelicerata</taxon>
        <taxon>Arachnida</taxon>
        <taxon>Araneae</taxon>
        <taxon>Araneomorphae</taxon>
        <taxon>Entelegynae</taxon>
        <taxon>Araneoidea</taxon>
        <taxon>Nephilidae</taxon>
        <taxon>Trichonephila</taxon>
    </lineage>
</organism>
<dbReference type="GO" id="GO:0006508">
    <property type="term" value="P:proteolysis"/>
    <property type="evidence" value="ECO:0007669"/>
    <property type="project" value="UniProtKB-KW"/>
</dbReference>
<keyword evidence="8" id="KW-0456">Lyase</keyword>
<protein>
    <recommendedName>
        <fullName evidence="2">Abasic site processing protein HMCES</fullName>
    </recommendedName>
    <alternativeName>
        <fullName evidence="9">Embryonic stem cell-specific 5-hydroxymethylcytosine-binding protein</fullName>
    </alternativeName>
    <alternativeName>
        <fullName evidence="10">Peptidase HMCES</fullName>
    </alternativeName>
    <alternativeName>
        <fullName evidence="11">SRAP domain-containing protein 1</fullName>
    </alternativeName>
</protein>
<evidence type="ECO:0000256" key="4">
    <source>
        <dbReference type="ARBA" id="ARBA00022763"/>
    </source>
</evidence>
<evidence type="ECO:0000256" key="3">
    <source>
        <dbReference type="ARBA" id="ARBA00022670"/>
    </source>
</evidence>
<evidence type="ECO:0000256" key="5">
    <source>
        <dbReference type="ARBA" id="ARBA00022801"/>
    </source>
</evidence>
<accession>A0A8X6H0R2</accession>
<dbReference type="SUPFAM" id="SSF143081">
    <property type="entry name" value="BB1717-like"/>
    <property type="match status" value="1"/>
</dbReference>
<keyword evidence="6" id="KW-0190">Covalent protein-DNA linkage</keyword>
<evidence type="ECO:0000256" key="9">
    <source>
        <dbReference type="ARBA" id="ARBA00030390"/>
    </source>
</evidence>
<dbReference type="PANTHER" id="PTHR13604:SF0">
    <property type="entry name" value="ABASIC SITE PROCESSING PROTEIN HMCES"/>
    <property type="match status" value="1"/>
</dbReference>
<dbReference type="OrthoDB" id="2111841at2759"/>
<keyword evidence="3" id="KW-0645">Protease</keyword>
<evidence type="ECO:0000256" key="2">
    <source>
        <dbReference type="ARBA" id="ARBA00015888"/>
    </source>
</evidence>
<evidence type="ECO:0000256" key="1">
    <source>
        <dbReference type="ARBA" id="ARBA00008136"/>
    </source>
</evidence>
<dbReference type="PANTHER" id="PTHR13604">
    <property type="entry name" value="DC12-RELATED"/>
    <property type="match status" value="1"/>
</dbReference>
<dbReference type="Gene3D" id="3.90.1680.10">
    <property type="entry name" value="SOS response associated peptidase-like"/>
    <property type="match status" value="1"/>
</dbReference>
<keyword evidence="7" id="KW-0238">DNA-binding</keyword>
<sequence>MCGRTACTLNQHGIQRATCQYSKSKENLPWIQKFGWQTYEPNYNLSPTQNSPVIVNGTVFDPKDECDNHVLTLMRWGFIPSWYKGDIQECSLKANNCRIEGLLEKPTFRGAASGGRRCVVLADGFYEWKKVSDKKKQPYFIYFPQDEDVFSKSGDSFLDDDEWKGPKLLTMAGIFDAWKSPEKETYYTYSVITMESSNSMSVVHSRMPAILNGEEEVSMWLDTDKVPTKEALSMLKPLEDIQMHPVSTIVGNSRNNSNECVKPFKEAEKKIKKNALTDWLIKSPAGPPAKRFRPDS</sequence>
<dbReference type="GO" id="GO:0008233">
    <property type="term" value="F:peptidase activity"/>
    <property type="evidence" value="ECO:0007669"/>
    <property type="project" value="UniProtKB-KW"/>
</dbReference>
<evidence type="ECO:0000256" key="6">
    <source>
        <dbReference type="ARBA" id="ARBA00023124"/>
    </source>
</evidence>
<reference evidence="12" key="1">
    <citation type="submission" date="2020-07" db="EMBL/GenBank/DDBJ databases">
        <title>Multicomponent nature underlies the extraordinary mechanical properties of spider dragline silk.</title>
        <authorList>
            <person name="Kono N."/>
            <person name="Nakamura H."/>
            <person name="Mori M."/>
            <person name="Yoshida Y."/>
            <person name="Ohtoshi R."/>
            <person name="Malay A.D."/>
            <person name="Moran D.A.P."/>
            <person name="Tomita M."/>
            <person name="Numata K."/>
            <person name="Arakawa K."/>
        </authorList>
    </citation>
    <scope>NUCLEOTIDE SEQUENCE</scope>
</reference>
<dbReference type="AlphaFoldDB" id="A0A8X6H0R2"/>
<comment type="similarity">
    <text evidence="1">Belongs to the SOS response-associated peptidase family.</text>
</comment>
<name>A0A8X6H0R2_TRICU</name>
<evidence type="ECO:0000313" key="12">
    <source>
        <dbReference type="EMBL" id="GFQ93883.1"/>
    </source>
</evidence>
<evidence type="ECO:0000313" key="13">
    <source>
        <dbReference type="Proteomes" id="UP000887116"/>
    </source>
</evidence>
<evidence type="ECO:0000256" key="10">
    <source>
        <dbReference type="ARBA" id="ARBA00030898"/>
    </source>
</evidence>
<keyword evidence="4" id="KW-0227">DNA damage</keyword>
<dbReference type="Proteomes" id="UP000887116">
    <property type="component" value="Unassembled WGS sequence"/>
</dbReference>
<keyword evidence="5" id="KW-0378">Hydrolase</keyword>
<dbReference type="GO" id="GO:0003697">
    <property type="term" value="F:single-stranded DNA binding"/>
    <property type="evidence" value="ECO:0007669"/>
    <property type="project" value="InterPro"/>
</dbReference>
<keyword evidence="13" id="KW-1185">Reference proteome</keyword>
<dbReference type="GO" id="GO:0106300">
    <property type="term" value="P:protein-DNA covalent cross-linking repair"/>
    <property type="evidence" value="ECO:0007669"/>
    <property type="project" value="InterPro"/>
</dbReference>
<comment type="caution">
    <text evidence="12">The sequence shown here is derived from an EMBL/GenBank/DDBJ whole genome shotgun (WGS) entry which is preliminary data.</text>
</comment>
<dbReference type="Pfam" id="PF02586">
    <property type="entry name" value="SRAP"/>
    <property type="match status" value="1"/>
</dbReference>
<gene>
    <name evidence="12" type="primary">hmces</name>
    <name evidence="12" type="ORF">TNCT_170371</name>
</gene>
<evidence type="ECO:0000256" key="8">
    <source>
        <dbReference type="ARBA" id="ARBA00023239"/>
    </source>
</evidence>
<evidence type="ECO:0000256" key="11">
    <source>
        <dbReference type="ARBA" id="ARBA00031130"/>
    </source>
</evidence>
<proteinExistence type="inferred from homology"/>
<evidence type="ECO:0000256" key="7">
    <source>
        <dbReference type="ARBA" id="ARBA00023125"/>
    </source>
</evidence>
<dbReference type="GO" id="GO:0016829">
    <property type="term" value="F:lyase activity"/>
    <property type="evidence" value="ECO:0007669"/>
    <property type="project" value="UniProtKB-KW"/>
</dbReference>